<dbReference type="AlphaFoldDB" id="F8QHA9"/>
<evidence type="ECO:0000256" key="3">
    <source>
        <dbReference type="ARBA" id="ARBA00004275"/>
    </source>
</evidence>
<evidence type="ECO:0000259" key="16">
    <source>
        <dbReference type="Pfam" id="PF14749"/>
    </source>
</evidence>
<dbReference type="InterPro" id="IPR046373">
    <property type="entry name" value="Acyl-CoA_Oxase/DH_mid-dom_sf"/>
</dbReference>
<dbReference type="SUPFAM" id="SSF47203">
    <property type="entry name" value="Acyl-CoA dehydrogenase C-terminal domain-like"/>
    <property type="match status" value="2"/>
</dbReference>
<dbReference type="InParanoid" id="F8QHA9"/>
<evidence type="ECO:0000256" key="11">
    <source>
        <dbReference type="ARBA" id="ARBA00023140"/>
    </source>
</evidence>
<dbReference type="OMA" id="GINHEYM"/>
<dbReference type="Pfam" id="PF14749">
    <property type="entry name" value="Acyl-CoA_ox_N"/>
    <property type="match status" value="1"/>
</dbReference>
<evidence type="ECO:0000256" key="2">
    <source>
        <dbReference type="ARBA" id="ARBA00001974"/>
    </source>
</evidence>
<dbReference type="SUPFAM" id="SSF56645">
    <property type="entry name" value="Acyl-CoA dehydrogenase NM domain-like"/>
    <property type="match status" value="1"/>
</dbReference>
<feature type="active site" description="Proton acceptor" evidence="13">
    <location>
        <position position="430"/>
    </location>
</feature>
<dbReference type="PANTHER" id="PTHR10909:SF250">
    <property type="entry name" value="PEROXISOMAL ACYL-COENZYME A OXIDASE 1"/>
    <property type="match status" value="1"/>
</dbReference>
<comment type="pathway">
    <text evidence="4">Lipid metabolism; peroxisomal fatty acid beta-oxidation.</text>
</comment>
<sequence length="688" mass="76329">MVHFDASSQTRVDMANARSQATIDIPVIRDLLYDGRENWDAHCRVQRIVSEDPVFDKSQRDFLGRGDLYRRGLAMTNRILELEDIHKWSSQETSEAMNMLDETLPIRLHLIAFEPVLLSQGSASMLQRYRHLAANKAIHGCYLQTELGHGTNVSRLETTATYIPETDEFDIHSPTLTSRKWWIGALGKTATHGVVQAKLILPGGKDVGPHLFLVQLRSLEDHRVLPGLTIGDIGPKALGGNASNDNGFASFNHVKIPRDNMLSRFAQVTRDGQYVKPPHAKLSYGGMLYIRSSMVISGGWTMAKAATISIRYTTVRRQGGGDVDGLERQVISYPSTFYRLLPILSRAYVFILLGQRITTAFNEMSSRLASGDASLLPEIHATTAGLKILVSTTGTEDLETARRSMGGHGYSAFSGLGRIYADYVPSATYEGDNFVLDGQVIRTALKSYSNIYSTKTSSMSSLSPFSSYLRLCHSTKPPQITNSSTWDDLASVILLLELRAAFVVRDFARNQGDDDASASQRVSRAVVDAFVATQIGHIVKDLHILNLEKRVISDLLRLYLLTTIESNLVDFLSFNILPRGESGDPARSLRLSIRDLCLELLPNAIGLTDAFGFSDWELNSALGVYDGNVYEALWKRAQEEPLNKDEVTLAYEESIKPMLQRGHKLALRGRSKLCRLLCIATSTINLII</sequence>
<dbReference type="InterPro" id="IPR029320">
    <property type="entry name" value="Acyl-CoA_ox_N"/>
</dbReference>
<evidence type="ECO:0000256" key="12">
    <source>
        <dbReference type="PIRNR" id="PIRNR000168"/>
    </source>
</evidence>
<dbReference type="GO" id="GO:0071949">
    <property type="term" value="F:FAD binding"/>
    <property type="evidence" value="ECO:0007669"/>
    <property type="project" value="InterPro"/>
</dbReference>
<comment type="similarity">
    <text evidence="5 12">Belongs to the acyl-CoA oxidase family.</text>
</comment>
<evidence type="ECO:0000259" key="15">
    <source>
        <dbReference type="Pfam" id="PF01756"/>
    </source>
</evidence>
<evidence type="ECO:0000256" key="6">
    <source>
        <dbReference type="ARBA" id="ARBA00022630"/>
    </source>
</evidence>
<dbReference type="Gene3D" id="1.20.140.10">
    <property type="entry name" value="Butyryl-CoA Dehydrogenase, subunit A, domain 3"/>
    <property type="match status" value="2"/>
</dbReference>
<dbReference type="Pfam" id="PF01756">
    <property type="entry name" value="ACOX"/>
    <property type="match status" value="1"/>
</dbReference>
<dbReference type="Pfam" id="PF22924">
    <property type="entry name" value="ACOX_C_alpha1"/>
    <property type="match status" value="1"/>
</dbReference>
<dbReference type="EMBL" id="GL945508">
    <property type="protein sequence ID" value="EGN92292.1"/>
    <property type="molecule type" value="Genomic_DNA"/>
</dbReference>
<dbReference type="GO" id="GO:0005504">
    <property type="term" value="F:fatty acid binding"/>
    <property type="evidence" value="ECO:0007669"/>
    <property type="project" value="TreeGrafter"/>
</dbReference>
<dbReference type="STRING" id="936435.F8QHA9"/>
<evidence type="ECO:0000256" key="13">
    <source>
        <dbReference type="PIRSR" id="PIRSR000168-1"/>
    </source>
</evidence>
<evidence type="ECO:0000313" key="19">
    <source>
        <dbReference type="Proteomes" id="UP000008063"/>
    </source>
</evidence>
<dbReference type="PANTHER" id="PTHR10909">
    <property type="entry name" value="ELECTRON TRANSPORT OXIDOREDUCTASE"/>
    <property type="match status" value="1"/>
</dbReference>
<dbReference type="InterPro" id="IPR012258">
    <property type="entry name" value="Acyl-CoA_oxidase"/>
</dbReference>
<dbReference type="InterPro" id="IPR002655">
    <property type="entry name" value="Acyl-CoA_oxidase_C"/>
</dbReference>
<feature type="binding site" evidence="14">
    <location>
        <position position="184"/>
    </location>
    <ligand>
        <name>FAD</name>
        <dbReference type="ChEBI" id="CHEBI:57692"/>
    </ligand>
</feature>
<dbReference type="InterPro" id="IPR036250">
    <property type="entry name" value="AcylCo_DH-like_C"/>
</dbReference>
<proteinExistence type="inferred from homology"/>
<evidence type="ECO:0000256" key="1">
    <source>
        <dbReference type="ARBA" id="ARBA00001201"/>
    </source>
</evidence>
<keyword evidence="6 12" id="KW-0285">Flavoprotein</keyword>
<gene>
    <name evidence="18" type="ORF">SERLA73DRAFT_164131</name>
</gene>
<evidence type="ECO:0000256" key="5">
    <source>
        <dbReference type="ARBA" id="ARBA00006288"/>
    </source>
</evidence>
<dbReference type="Proteomes" id="UP000008063">
    <property type="component" value="Unassembled WGS sequence"/>
</dbReference>
<feature type="domain" description="Acyl-coenzyme A oxidase N-terminal" evidence="16">
    <location>
        <begin position="29"/>
        <end position="133"/>
    </location>
</feature>
<dbReference type="OrthoDB" id="538336at2759"/>
<dbReference type="FunFam" id="1.20.140.10:FF:000015">
    <property type="entry name" value="Acyl-coenzyme A oxidase"/>
    <property type="match status" value="1"/>
</dbReference>
<dbReference type="HOGENOM" id="CLU_014629_3_1_1"/>
<keyword evidence="8" id="KW-0276">Fatty acid metabolism</keyword>
<keyword evidence="9" id="KW-0560">Oxidoreductase</keyword>
<dbReference type="GO" id="GO:0055088">
    <property type="term" value="P:lipid homeostasis"/>
    <property type="evidence" value="ECO:0007669"/>
    <property type="project" value="TreeGrafter"/>
</dbReference>
<evidence type="ECO:0000256" key="9">
    <source>
        <dbReference type="ARBA" id="ARBA00023002"/>
    </source>
</evidence>
<evidence type="ECO:0000313" key="18">
    <source>
        <dbReference type="EMBL" id="EGN92292.1"/>
    </source>
</evidence>
<feature type="binding site" evidence="14">
    <location>
        <position position="145"/>
    </location>
    <ligand>
        <name>FAD</name>
        <dbReference type="ChEBI" id="CHEBI:57692"/>
    </ligand>
</feature>
<organism evidence="19">
    <name type="scientific">Serpula lacrymans var. lacrymans (strain S7.3)</name>
    <name type="common">Dry rot fungus</name>
    <dbReference type="NCBI Taxonomy" id="936435"/>
    <lineage>
        <taxon>Eukaryota</taxon>
        <taxon>Fungi</taxon>
        <taxon>Dikarya</taxon>
        <taxon>Basidiomycota</taxon>
        <taxon>Agaricomycotina</taxon>
        <taxon>Agaricomycetes</taxon>
        <taxon>Agaricomycetidae</taxon>
        <taxon>Boletales</taxon>
        <taxon>Coniophorineae</taxon>
        <taxon>Serpulaceae</taxon>
        <taxon>Serpula</taxon>
    </lineage>
</organism>
<evidence type="ECO:0000256" key="7">
    <source>
        <dbReference type="ARBA" id="ARBA00022827"/>
    </source>
</evidence>
<feature type="domain" description="Acyl-CoA oxidase C-terminal" evidence="15">
    <location>
        <begin position="518"/>
        <end position="660"/>
    </location>
</feature>
<dbReference type="Gene3D" id="2.40.110.10">
    <property type="entry name" value="Butyryl-CoA Dehydrogenase, subunit A, domain 2"/>
    <property type="match status" value="1"/>
</dbReference>
<dbReference type="Gene3D" id="1.10.540.10">
    <property type="entry name" value="Acyl-CoA dehydrogenase/oxidase, N-terminal domain"/>
    <property type="match status" value="1"/>
</dbReference>
<protein>
    <recommendedName>
        <fullName evidence="12">Acyl-coenzyme A oxidase</fullName>
    </recommendedName>
</protein>
<dbReference type="GO" id="GO:0005777">
    <property type="term" value="C:peroxisome"/>
    <property type="evidence" value="ECO:0007669"/>
    <property type="project" value="UniProtKB-SubCell"/>
</dbReference>
<dbReference type="GO" id="GO:0003997">
    <property type="term" value="F:acyl-CoA oxidase activity"/>
    <property type="evidence" value="ECO:0007669"/>
    <property type="project" value="UniProtKB-EC"/>
</dbReference>
<dbReference type="GO" id="GO:0033540">
    <property type="term" value="P:fatty acid beta-oxidation using acyl-CoA oxidase"/>
    <property type="evidence" value="ECO:0007669"/>
    <property type="project" value="TreeGrafter"/>
</dbReference>
<dbReference type="FunFam" id="2.40.110.10:FF:000003">
    <property type="entry name" value="Acyl-coenzyme A oxidase"/>
    <property type="match status" value="1"/>
</dbReference>
<evidence type="ECO:0000256" key="10">
    <source>
        <dbReference type="ARBA" id="ARBA00023098"/>
    </source>
</evidence>
<keyword evidence="7 12" id="KW-0274">FAD</keyword>
<keyword evidence="11" id="KW-0576">Peroxisome</keyword>
<reference evidence="19" key="1">
    <citation type="journal article" date="2011" name="Science">
        <title>The plant cell wall-decomposing machinery underlies the functional diversity of forest fungi.</title>
        <authorList>
            <person name="Eastwood D.C."/>
            <person name="Floudas D."/>
            <person name="Binder M."/>
            <person name="Majcherczyk A."/>
            <person name="Schneider P."/>
            <person name="Aerts A."/>
            <person name="Asiegbu F.O."/>
            <person name="Baker S.E."/>
            <person name="Barry K."/>
            <person name="Bendiksby M."/>
            <person name="Blumentritt M."/>
            <person name="Coutinho P.M."/>
            <person name="Cullen D."/>
            <person name="de Vries R.P."/>
            <person name="Gathman A."/>
            <person name="Goodell B."/>
            <person name="Henrissat B."/>
            <person name="Ihrmark K."/>
            <person name="Kauserud H."/>
            <person name="Kohler A."/>
            <person name="LaButti K."/>
            <person name="Lapidus A."/>
            <person name="Lavin J.L."/>
            <person name="Lee Y.-H."/>
            <person name="Lindquist E."/>
            <person name="Lilly W."/>
            <person name="Lucas S."/>
            <person name="Morin E."/>
            <person name="Murat C."/>
            <person name="Oguiza J.A."/>
            <person name="Park J."/>
            <person name="Pisabarro A.G."/>
            <person name="Riley R."/>
            <person name="Rosling A."/>
            <person name="Salamov A."/>
            <person name="Schmidt O."/>
            <person name="Schmutz J."/>
            <person name="Skrede I."/>
            <person name="Stenlid J."/>
            <person name="Wiebenga A."/>
            <person name="Xie X."/>
            <person name="Kuees U."/>
            <person name="Hibbett D.S."/>
            <person name="Hoffmeister D."/>
            <person name="Hoegberg N."/>
            <person name="Martin F."/>
            <person name="Grigoriev I.V."/>
            <person name="Watkinson S.C."/>
        </authorList>
    </citation>
    <scope>NUCLEOTIDE SEQUENCE [LARGE SCALE GENOMIC DNA]</scope>
    <source>
        <strain evidence="19">strain S7.3</strain>
    </source>
</reference>
<keyword evidence="19" id="KW-1185">Reference proteome</keyword>
<evidence type="ECO:0000256" key="14">
    <source>
        <dbReference type="PIRSR" id="PIRSR000168-2"/>
    </source>
</evidence>
<comment type="catalytic activity">
    <reaction evidence="1">
        <text>a 2,3-saturated acyl-CoA + O2 = a (2E)-enoyl-CoA + H2O2</text>
        <dbReference type="Rhea" id="RHEA:38959"/>
        <dbReference type="ChEBI" id="CHEBI:15379"/>
        <dbReference type="ChEBI" id="CHEBI:16240"/>
        <dbReference type="ChEBI" id="CHEBI:58856"/>
        <dbReference type="ChEBI" id="CHEBI:65111"/>
        <dbReference type="EC" id="1.3.3.6"/>
    </reaction>
</comment>
<accession>F8QHA9</accession>
<dbReference type="InterPro" id="IPR055060">
    <property type="entry name" value="ACOX_C_alpha1"/>
</dbReference>
<dbReference type="PIRSF" id="PIRSF000168">
    <property type="entry name" value="Acyl-CoA_oxidase"/>
    <property type="match status" value="1"/>
</dbReference>
<dbReference type="eggNOG" id="KOG0136">
    <property type="taxonomic scope" value="Eukaryota"/>
</dbReference>
<keyword evidence="10" id="KW-0443">Lipid metabolism</keyword>
<feature type="domain" description="Acyl-CoA oxidase C-alpha1" evidence="17">
    <location>
        <begin position="284"/>
        <end position="444"/>
    </location>
</feature>
<dbReference type="InterPro" id="IPR037069">
    <property type="entry name" value="AcylCoA_DH/ox_N_sf"/>
</dbReference>
<dbReference type="InterPro" id="IPR009100">
    <property type="entry name" value="AcylCoA_DH/oxidase_NM_dom_sf"/>
</dbReference>
<name>F8QHA9_SERL3</name>
<evidence type="ECO:0000256" key="4">
    <source>
        <dbReference type="ARBA" id="ARBA00004846"/>
    </source>
</evidence>
<evidence type="ECO:0000256" key="8">
    <source>
        <dbReference type="ARBA" id="ARBA00022832"/>
    </source>
</evidence>
<evidence type="ECO:0000259" key="17">
    <source>
        <dbReference type="Pfam" id="PF22924"/>
    </source>
</evidence>
<comment type="cofactor">
    <cofactor evidence="2">
        <name>FAD</name>
        <dbReference type="ChEBI" id="CHEBI:57692"/>
    </cofactor>
</comment>
<comment type="subcellular location">
    <subcellularLocation>
        <location evidence="3">Peroxisome</location>
    </subcellularLocation>
</comment>